<feature type="transmembrane region" description="Helical" evidence="2">
    <location>
        <begin position="62"/>
        <end position="87"/>
    </location>
</feature>
<sequence length="157" mass="17205">MREGRHDARGTRGTTRLPDMPDRLSQGCLQELVSGQWSVVTDIDIGEGVPAFLYNPYQHQSFFSASVASFLFAVIVIAALLFISAFLPSHLPCSLPLGCHSATAPLPLALRLLPAPPPRSHHRFPLSLLTVSAFRFLDEPEAFTIYAWKASDPNCST</sequence>
<accession>A0AAE1CIA3</accession>
<evidence type="ECO:0000313" key="3">
    <source>
        <dbReference type="EMBL" id="KAK3695380.1"/>
    </source>
</evidence>
<proteinExistence type="predicted"/>
<dbReference type="Proteomes" id="UP001270362">
    <property type="component" value="Unassembled WGS sequence"/>
</dbReference>
<feature type="compositionally biased region" description="Basic and acidic residues" evidence="1">
    <location>
        <begin position="1"/>
        <end position="10"/>
    </location>
</feature>
<keyword evidence="2" id="KW-1133">Transmembrane helix</keyword>
<dbReference type="EMBL" id="JAULSO010000001">
    <property type="protein sequence ID" value="KAK3695380.1"/>
    <property type="molecule type" value="Genomic_DNA"/>
</dbReference>
<keyword evidence="2" id="KW-0812">Transmembrane</keyword>
<name>A0AAE1CIA3_9PEZI</name>
<evidence type="ECO:0000256" key="2">
    <source>
        <dbReference type="SAM" id="Phobius"/>
    </source>
</evidence>
<gene>
    <name evidence="3" type="ORF">B0T22DRAFT_104063</name>
</gene>
<evidence type="ECO:0000256" key="1">
    <source>
        <dbReference type="SAM" id="MobiDB-lite"/>
    </source>
</evidence>
<dbReference type="AlphaFoldDB" id="A0AAE1CIA3"/>
<comment type="caution">
    <text evidence="3">The sequence shown here is derived from an EMBL/GenBank/DDBJ whole genome shotgun (WGS) entry which is preliminary data.</text>
</comment>
<feature type="region of interest" description="Disordered" evidence="1">
    <location>
        <begin position="1"/>
        <end position="20"/>
    </location>
</feature>
<organism evidence="3 4">
    <name type="scientific">Podospora appendiculata</name>
    <dbReference type="NCBI Taxonomy" id="314037"/>
    <lineage>
        <taxon>Eukaryota</taxon>
        <taxon>Fungi</taxon>
        <taxon>Dikarya</taxon>
        <taxon>Ascomycota</taxon>
        <taxon>Pezizomycotina</taxon>
        <taxon>Sordariomycetes</taxon>
        <taxon>Sordariomycetidae</taxon>
        <taxon>Sordariales</taxon>
        <taxon>Podosporaceae</taxon>
        <taxon>Podospora</taxon>
    </lineage>
</organism>
<protein>
    <submittedName>
        <fullName evidence="3">Uncharacterized protein</fullName>
    </submittedName>
</protein>
<reference evidence="3" key="2">
    <citation type="submission" date="2023-06" db="EMBL/GenBank/DDBJ databases">
        <authorList>
            <consortium name="Lawrence Berkeley National Laboratory"/>
            <person name="Haridas S."/>
            <person name="Hensen N."/>
            <person name="Bonometti L."/>
            <person name="Westerberg I."/>
            <person name="Brannstrom I.O."/>
            <person name="Guillou S."/>
            <person name="Cros-Aarteil S."/>
            <person name="Calhoun S."/>
            <person name="Kuo A."/>
            <person name="Mondo S."/>
            <person name="Pangilinan J."/>
            <person name="Riley R."/>
            <person name="Labutti K."/>
            <person name="Andreopoulos B."/>
            <person name="Lipzen A."/>
            <person name="Chen C."/>
            <person name="Yanf M."/>
            <person name="Daum C."/>
            <person name="Ng V."/>
            <person name="Clum A."/>
            <person name="Steindorff A."/>
            <person name="Ohm R."/>
            <person name="Martin F."/>
            <person name="Silar P."/>
            <person name="Natvig D."/>
            <person name="Lalanne C."/>
            <person name="Gautier V."/>
            <person name="Ament-Velasquez S.L."/>
            <person name="Kruys A."/>
            <person name="Hutchinson M.I."/>
            <person name="Powell A.J."/>
            <person name="Barry K."/>
            <person name="Miller A.N."/>
            <person name="Grigoriev I.V."/>
            <person name="Debuchy R."/>
            <person name="Gladieux P."/>
            <person name="Thoren M.H."/>
            <person name="Johannesson H."/>
        </authorList>
    </citation>
    <scope>NUCLEOTIDE SEQUENCE</scope>
    <source>
        <strain evidence="3">CBS 314.62</strain>
    </source>
</reference>
<reference evidence="3" key="1">
    <citation type="journal article" date="2023" name="Mol. Phylogenet. Evol.">
        <title>Genome-scale phylogeny and comparative genomics of the fungal order Sordariales.</title>
        <authorList>
            <person name="Hensen N."/>
            <person name="Bonometti L."/>
            <person name="Westerberg I."/>
            <person name="Brannstrom I.O."/>
            <person name="Guillou S."/>
            <person name="Cros-Aarteil S."/>
            <person name="Calhoun S."/>
            <person name="Haridas S."/>
            <person name="Kuo A."/>
            <person name="Mondo S."/>
            <person name="Pangilinan J."/>
            <person name="Riley R."/>
            <person name="LaButti K."/>
            <person name="Andreopoulos B."/>
            <person name="Lipzen A."/>
            <person name="Chen C."/>
            <person name="Yan M."/>
            <person name="Daum C."/>
            <person name="Ng V."/>
            <person name="Clum A."/>
            <person name="Steindorff A."/>
            <person name="Ohm R.A."/>
            <person name="Martin F."/>
            <person name="Silar P."/>
            <person name="Natvig D.O."/>
            <person name="Lalanne C."/>
            <person name="Gautier V."/>
            <person name="Ament-Velasquez S.L."/>
            <person name="Kruys A."/>
            <person name="Hutchinson M.I."/>
            <person name="Powell A.J."/>
            <person name="Barry K."/>
            <person name="Miller A.N."/>
            <person name="Grigoriev I.V."/>
            <person name="Debuchy R."/>
            <person name="Gladieux P."/>
            <person name="Hiltunen Thoren M."/>
            <person name="Johannesson H."/>
        </authorList>
    </citation>
    <scope>NUCLEOTIDE SEQUENCE</scope>
    <source>
        <strain evidence="3">CBS 314.62</strain>
    </source>
</reference>
<evidence type="ECO:0000313" key="4">
    <source>
        <dbReference type="Proteomes" id="UP001270362"/>
    </source>
</evidence>
<keyword evidence="2" id="KW-0472">Membrane</keyword>
<keyword evidence="4" id="KW-1185">Reference proteome</keyword>